<evidence type="ECO:0000313" key="3">
    <source>
        <dbReference type="Proteomes" id="UP000722989"/>
    </source>
</evidence>
<comment type="caution">
    <text evidence="2">The sequence shown here is derived from an EMBL/GenBank/DDBJ whole genome shotgun (WGS) entry which is preliminary data.</text>
</comment>
<dbReference type="RefSeq" id="WP_167929148.1">
    <property type="nucleotide sequence ID" value="NZ_JAATVY010000052.1"/>
</dbReference>
<dbReference type="CDD" id="cd02440">
    <property type="entry name" value="AdoMet_MTases"/>
    <property type="match status" value="1"/>
</dbReference>
<evidence type="ECO:0000313" key="2">
    <source>
        <dbReference type="EMBL" id="NJC74245.1"/>
    </source>
</evidence>
<dbReference type="NCBIfam" id="NF037959">
    <property type="entry name" value="MFS_SpdSyn"/>
    <property type="match status" value="1"/>
</dbReference>
<reference evidence="2 3" key="1">
    <citation type="submission" date="2020-03" db="EMBL/GenBank/DDBJ databases">
        <title>WGS of the type strain of Planosporangium spp.</title>
        <authorList>
            <person name="Thawai C."/>
        </authorList>
    </citation>
    <scope>NUCLEOTIDE SEQUENCE [LARGE SCALE GENOMIC DNA]</scope>
    <source>
        <strain evidence="2 3">TBRC 5610</strain>
    </source>
</reference>
<dbReference type="EMBL" id="JAATVY010000052">
    <property type="protein sequence ID" value="NJC74245.1"/>
    <property type="molecule type" value="Genomic_DNA"/>
</dbReference>
<sequence length="285" mass="30343">MKASRRGPVSVVEPVDQGTAALVPDRDRPEGWTLLVEGVPQSHVDLGDPTYLEFEYMRRIASVIDAAGPAGSPLRVLHLGGGALTLPRYLEATRPRSHQRVVERDAALIALVRRVLPLPRGADLRVRVADARAAVEGTRDAAFDLVIADVYKGAQMPGAVSSVEFAAQVARILRPGGLYAVNVADLPPLAFSRIQAATLRTAFPDVCVVAEAGTLRGRRYGNVVLAAATRPDGLPVDRLAAAARRDPFPARVLHGIDLDRFISGARPMTDADAQDSPAPPPALLT</sequence>
<dbReference type="Proteomes" id="UP000722989">
    <property type="component" value="Unassembled WGS sequence"/>
</dbReference>
<keyword evidence="3" id="KW-1185">Reference proteome</keyword>
<evidence type="ECO:0000256" key="1">
    <source>
        <dbReference type="ARBA" id="ARBA00023115"/>
    </source>
</evidence>
<dbReference type="InterPro" id="IPR029063">
    <property type="entry name" value="SAM-dependent_MTases_sf"/>
</dbReference>
<keyword evidence="1" id="KW-0620">Polyamine biosynthesis</keyword>
<dbReference type="PANTHER" id="PTHR43317">
    <property type="entry name" value="THERMOSPERMINE SYNTHASE ACAULIS5"/>
    <property type="match status" value="1"/>
</dbReference>
<accession>A0ABX0Y9P7</accession>
<organism evidence="2 3">
    <name type="scientific">Planosporangium thailandense</name>
    <dbReference type="NCBI Taxonomy" id="765197"/>
    <lineage>
        <taxon>Bacteria</taxon>
        <taxon>Bacillati</taxon>
        <taxon>Actinomycetota</taxon>
        <taxon>Actinomycetes</taxon>
        <taxon>Micromonosporales</taxon>
        <taxon>Micromonosporaceae</taxon>
        <taxon>Planosporangium</taxon>
    </lineage>
</organism>
<dbReference type="PANTHER" id="PTHR43317:SF1">
    <property type="entry name" value="THERMOSPERMINE SYNTHASE ACAULIS5"/>
    <property type="match status" value="1"/>
</dbReference>
<protein>
    <submittedName>
        <fullName evidence="2">Fused MFS/spermidine synthase</fullName>
    </submittedName>
</protein>
<name>A0ABX0Y9P7_9ACTN</name>
<dbReference type="Gene3D" id="3.40.50.150">
    <property type="entry name" value="Vaccinia Virus protein VP39"/>
    <property type="match status" value="1"/>
</dbReference>
<gene>
    <name evidence="2" type="ORF">HC031_31700</name>
</gene>
<dbReference type="SUPFAM" id="SSF53335">
    <property type="entry name" value="S-adenosyl-L-methionine-dependent methyltransferases"/>
    <property type="match status" value="1"/>
</dbReference>
<proteinExistence type="predicted"/>